<evidence type="ECO:0000313" key="4">
    <source>
        <dbReference type="EMBL" id="CAE8673450.1"/>
    </source>
</evidence>
<feature type="region of interest" description="Disordered" evidence="1">
    <location>
        <begin position="451"/>
        <end position="472"/>
    </location>
</feature>
<feature type="region of interest" description="Disordered" evidence="1">
    <location>
        <begin position="103"/>
        <end position="215"/>
    </location>
</feature>
<organism evidence="4 5">
    <name type="scientific">Polarella glacialis</name>
    <name type="common">Dinoflagellate</name>
    <dbReference type="NCBI Taxonomy" id="89957"/>
    <lineage>
        <taxon>Eukaryota</taxon>
        <taxon>Sar</taxon>
        <taxon>Alveolata</taxon>
        <taxon>Dinophyceae</taxon>
        <taxon>Suessiales</taxon>
        <taxon>Suessiaceae</taxon>
        <taxon>Polarella</taxon>
    </lineage>
</organism>
<evidence type="ECO:0000313" key="3">
    <source>
        <dbReference type="EMBL" id="CAE8635340.1"/>
    </source>
</evidence>
<dbReference type="EMBL" id="CAJNNV010031270">
    <property type="protein sequence ID" value="CAE8635340.1"/>
    <property type="molecule type" value="Genomic_DNA"/>
</dbReference>
<dbReference type="Proteomes" id="UP000626109">
    <property type="component" value="Unassembled WGS sequence"/>
</dbReference>
<evidence type="ECO:0000313" key="5">
    <source>
        <dbReference type="Proteomes" id="UP000626109"/>
    </source>
</evidence>
<reference evidence="4" key="1">
    <citation type="submission" date="2021-02" db="EMBL/GenBank/DDBJ databases">
        <authorList>
            <person name="Dougan E. K."/>
            <person name="Rhodes N."/>
            <person name="Thang M."/>
            <person name="Chan C."/>
        </authorList>
    </citation>
    <scope>NUCLEOTIDE SEQUENCE</scope>
</reference>
<dbReference type="OrthoDB" id="438093at2759"/>
<dbReference type="OMA" id="HVMKVEP"/>
<gene>
    <name evidence="3" type="ORF">PGLA1383_LOCUS50936</name>
    <name evidence="2" type="ORF">PGLA1383_LOCUS5565</name>
    <name evidence="4" type="ORF">PGLA2088_LOCUS18545</name>
</gene>
<name>A0A813JC65_POLGL</name>
<feature type="compositionally biased region" description="Polar residues" evidence="1">
    <location>
        <begin position="205"/>
        <end position="214"/>
    </location>
</feature>
<keyword evidence="6" id="KW-1185">Reference proteome</keyword>
<dbReference type="AlphaFoldDB" id="A0A813JC65"/>
<feature type="region of interest" description="Disordered" evidence="1">
    <location>
        <begin position="1"/>
        <end position="20"/>
    </location>
</feature>
<dbReference type="EMBL" id="CAJNNV010002185">
    <property type="protein sequence ID" value="CAE8586718.1"/>
    <property type="molecule type" value="Genomic_DNA"/>
</dbReference>
<comment type="caution">
    <text evidence="4">The sequence shown here is derived from an EMBL/GenBank/DDBJ whole genome shotgun (WGS) entry which is preliminary data.</text>
</comment>
<feature type="compositionally biased region" description="Basic and acidic residues" evidence="1">
    <location>
        <begin position="168"/>
        <end position="180"/>
    </location>
</feature>
<evidence type="ECO:0000256" key="1">
    <source>
        <dbReference type="SAM" id="MobiDB-lite"/>
    </source>
</evidence>
<feature type="compositionally biased region" description="Low complexity" evidence="1">
    <location>
        <begin position="1"/>
        <end position="18"/>
    </location>
</feature>
<dbReference type="EMBL" id="CAJNNW010024626">
    <property type="protein sequence ID" value="CAE8673450.1"/>
    <property type="molecule type" value="Genomic_DNA"/>
</dbReference>
<evidence type="ECO:0000313" key="2">
    <source>
        <dbReference type="EMBL" id="CAE8586718.1"/>
    </source>
</evidence>
<accession>A0A813JC65</accession>
<evidence type="ECO:0000313" key="6">
    <source>
        <dbReference type="Proteomes" id="UP000654075"/>
    </source>
</evidence>
<dbReference type="Proteomes" id="UP000654075">
    <property type="component" value="Unassembled WGS sequence"/>
</dbReference>
<proteinExistence type="predicted"/>
<protein>
    <submittedName>
        <fullName evidence="4">Uncharacterized protein</fullName>
    </submittedName>
</protein>
<sequence length="472" mass="49785">MSSLRPSSSGSTSAFGASNKGGVMGMLDAANATSVAQLPELHQDFFRTRLWGPGPAAKKPTFSFKETVISQAAELVGPSSSAARPPAEMPGACFFAPVSPLMAPSSPPPRRSGAKAISKAPRPSGVNRQDKSSDTESQVSTPVRRSGRLRRLVDDTPPPPSPLKPARQQKEVAPKKRVADVRSSPPPMRRYRTKSPSPVPAPLVQAQSRSSGLASSPAVASLKRKGAKAQVIKDQGLLKRPRADQDRFLKLRSLILTQVPVKVVPATGNSGDAGTGRPQRCRMKPLESWRNERVVFERTPGSKAPSVVAVELNLSPRPGNEPRKLHCTALQSPLQQPGKPSHTEFVGLRSSAIASKVYSLPLKCLSGGEPYTVMLRGCGVIYVLEGSLRYAREGSADEIVLHAGDTALLRGGARPVLAAPACDGSSTSGAAADNAKNIVGARFRWIQVSSRAKKSAKPATPVENAPGPIGSA</sequence>